<organism evidence="1">
    <name type="scientific">Arundo donax</name>
    <name type="common">Giant reed</name>
    <name type="synonym">Donax arundinaceus</name>
    <dbReference type="NCBI Taxonomy" id="35708"/>
    <lineage>
        <taxon>Eukaryota</taxon>
        <taxon>Viridiplantae</taxon>
        <taxon>Streptophyta</taxon>
        <taxon>Embryophyta</taxon>
        <taxon>Tracheophyta</taxon>
        <taxon>Spermatophyta</taxon>
        <taxon>Magnoliopsida</taxon>
        <taxon>Liliopsida</taxon>
        <taxon>Poales</taxon>
        <taxon>Poaceae</taxon>
        <taxon>PACMAD clade</taxon>
        <taxon>Arundinoideae</taxon>
        <taxon>Arundineae</taxon>
        <taxon>Arundo</taxon>
    </lineage>
</organism>
<protein>
    <submittedName>
        <fullName evidence="1">Uncharacterized protein</fullName>
    </submittedName>
</protein>
<dbReference type="AlphaFoldDB" id="A0A0A8ZRZ8"/>
<reference evidence="1" key="2">
    <citation type="journal article" date="2015" name="Data Brief">
        <title>Shoot transcriptome of the giant reed, Arundo donax.</title>
        <authorList>
            <person name="Barrero R.A."/>
            <person name="Guerrero F.D."/>
            <person name="Moolhuijzen P."/>
            <person name="Goolsby J.A."/>
            <person name="Tidwell J."/>
            <person name="Bellgard S.E."/>
            <person name="Bellgard M.I."/>
        </authorList>
    </citation>
    <scope>NUCLEOTIDE SEQUENCE</scope>
    <source>
        <tissue evidence="1">Shoot tissue taken approximately 20 cm above the soil surface</tissue>
    </source>
</reference>
<accession>A0A0A8ZRZ8</accession>
<evidence type="ECO:0000313" key="1">
    <source>
        <dbReference type="EMBL" id="JAD39540.1"/>
    </source>
</evidence>
<sequence length="23" mass="2939">MEEKIYKRQVILYLPYSRFEFSV</sequence>
<reference evidence="1" key="1">
    <citation type="submission" date="2014-09" db="EMBL/GenBank/DDBJ databases">
        <authorList>
            <person name="Magalhaes I.L.F."/>
            <person name="Oliveira U."/>
            <person name="Santos F.R."/>
            <person name="Vidigal T.H.D.A."/>
            <person name="Brescovit A.D."/>
            <person name="Santos A.J."/>
        </authorList>
    </citation>
    <scope>NUCLEOTIDE SEQUENCE</scope>
    <source>
        <tissue evidence="1">Shoot tissue taken approximately 20 cm above the soil surface</tissue>
    </source>
</reference>
<dbReference type="EMBL" id="GBRH01258355">
    <property type="protein sequence ID" value="JAD39540.1"/>
    <property type="molecule type" value="Transcribed_RNA"/>
</dbReference>
<name>A0A0A8ZRZ8_ARUDO</name>
<proteinExistence type="predicted"/>